<sequence>MPGSLRERNTKGNEWIRLTGAPPVPLLSRRLLASLAPTRRLPLRTPSLPFTSLPPPSLPSSLSLSHSRRLPYRTPSLPSTSPSPPSLPAKTERAVLERLIRDAFTVPEHPRVKILIVLGTAEDCFCKLWNLLFIEHVLNCNDVKDN</sequence>
<dbReference type="EMBL" id="JACEFO010002254">
    <property type="protein sequence ID" value="KAF8670600.1"/>
    <property type="molecule type" value="Genomic_DNA"/>
</dbReference>
<proteinExistence type="predicted"/>
<protein>
    <submittedName>
        <fullName evidence="2">Uncharacterized protein</fullName>
    </submittedName>
</protein>
<reference evidence="2" key="1">
    <citation type="submission" date="2020-07" db="EMBL/GenBank/DDBJ databases">
        <title>Genome sequence and genetic diversity analysis of an under-domesticated orphan crop, white fonio (Digitaria exilis).</title>
        <authorList>
            <person name="Bennetzen J.L."/>
            <person name="Chen S."/>
            <person name="Ma X."/>
            <person name="Wang X."/>
            <person name="Yssel A.E.J."/>
            <person name="Chaluvadi S.R."/>
            <person name="Johnson M."/>
            <person name="Gangashetty P."/>
            <person name="Hamidou F."/>
            <person name="Sanogo M.D."/>
            <person name="Zwaenepoel A."/>
            <person name="Wallace J."/>
            <person name="Van De Peer Y."/>
            <person name="Van Deynze A."/>
        </authorList>
    </citation>
    <scope>NUCLEOTIDE SEQUENCE</scope>
    <source>
        <tissue evidence="2">Leaves</tissue>
    </source>
</reference>
<accession>A0A835EB44</accession>
<evidence type="ECO:0000256" key="1">
    <source>
        <dbReference type="SAM" id="MobiDB-lite"/>
    </source>
</evidence>
<dbReference type="Proteomes" id="UP000636709">
    <property type="component" value="Unassembled WGS sequence"/>
</dbReference>
<feature type="compositionally biased region" description="Low complexity" evidence="1">
    <location>
        <begin position="42"/>
        <end position="51"/>
    </location>
</feature>
<organism evidence="2 3">
    <name type="scientific">Digitaria exilis</name>
    <dbReference type="NCBI Taxonomy" id="1010633"/>
    <lineage>
        <taxon>Eukaryota</taxon>
        <taxon>Viridiplantae</taxon>
        <taxon>Streptophyta</taxon>
        <taxon>Embryophyta</taxon>
        <taxon>Tracheophyta</taxon>
        <taxon>Spermatophyta</taxon>
        <taxon>Magnoliopsida</taxon>
        <taxon>Liliopsida</taxon>
        <taxon>Poales</taxon>
        <taxon>Poaceae</taxon>
        <taxon>PACMAD clade</taxon>
        <taxon>Panicoideae</taxon>
        <taxon>Panicodae</taxon>
        <taxon>Paniceae</taxon>
        <taxon>Anthephorinae</taxon>
        <taxon>Digitaria</taxon>
    </lineage>
</organism>
<keyword evidence="3" id="KW-1185">Reference proteome</keyword>
<evidence type="ECO:0000313" key="3">
    <source>
        <dbReference type="Proteomes" id="UP000636709"/>
    </source>
</evidence>
<evidence type="ECO:0000313" key="2">
    <source>
        <dbReference type="EMBL" id="KAF8670600.1"/>
    </source>
</evidence>
<feature type="region of interest" description="Disordered" evidence="1">
    <location>
        <begin position="42"/>
        <end position="89"/>
    </location>
</feature>
<name>A0A835EB44_9POAL</name>
<comment type="caution">
    <text evidence="2">The sequence shown here is derived from an EMBL/GenBank/DDBJ whole genome shotgun (WGS) entry which is preliminary data.</text>
</comment>
<dbReference type="AlphaFoldDB" id="A0A835EB44"/>
<gene>
    <name evidence="2" type="ORF">HU200_050627</name>
</gene>